<dbReference type="InterPro" id="IPR050131">
    <property type="entry name" value="Peptidase_S8_subtilisin-like"/>
</dbReference>
<feature type="active site" description="Charge relay system" evidence="5">
    <location>
        <position position="254"/>
    </location>
</feature>
<proteinExistence type="inferred from homology"/>
<feature type="region of interest" description="Disordered" evidence="6">
    <location>
        <begin position="1009"/>
        <end position="1029"/>
    </location>
</feature>
<feature type="active site" description="Charge relay system" evidence="5">
    <location>
        <position position="425"/>
    </location>
</feature>
<dbReference type="Pfam" id="PF01344">
    <property type="entry name" value="Kelch_1"/>
    <property type="match status" value="2"/>
</dbReference>
<name>A0ABY4YSC9_9MICO</name>
<dbReference type="InterPro" id="IPR013320">
    <property type="entry name" value="ConA-like_dom_sf"/>
</dbReference>
<dbReference type="SUPFAM" id="SSF49899">
    <property type="entry name" value="Concanavalin A-like lectins/glucanases"/>
    <property type="match status" value="1"/>
</dbReference>
<evidence type="ECO:0000313" key="8">
    <source>
        <dbReference type="EMBL" id="USQ79504.1"/>
    </source>
</evidence>
<dbReference type="Gene3D" id="2.60.40.1120">
    <property type="entry name" value="Carboxypeptidase-like, regulatory domain"/>
    <property type="match status" value="3"/>
</dbReference>
<keyword evidence="2 5" id="KW-0645">Protease</keyword>
<dbReference type="InterPro" id="IPR015915">
    <property type="entry name" value="Kelch-typ_b-propeller"/>
</dbReference>
<dbReference type="InterPro" id="IPR006652">
    <property type="entry name" value="Kelch_1"/>
</dbReference>
<dbReference type="Pfam" id="PF00082">
    <property type="entry name" value="Peptidase_S8"/>
    <property type="match status" value="1"/>
</dbReference>
<evidence type="ECO:0000259" key="7">
    <source>
        <dbReference type="Pfam" id="PF00082"/>
    </source>
</evidence>
<dbReference type="PROSITE" id="PS51892">
    <property type="entry name" value="SUBTILASE"/>
    <property type="match status" value="1"/>
</dbReference>
<gene>
    <name evidence="8" type="ORF">NF556_18190</name>
</gene>
<sequence length="1774" mass="184754">MSLPRTRGSREGRSAQRWLAVTVGGVLAVSGTLASGVGASAAPPTPHWPMVDPVDKLQPDVVDELDDHGRATVLVRFDARPDMGSFAAITDWDARGQAVYDALTSTAETSQATTRAALDDAGVTYDSHFISNSILIQGGDEALLTSVASNAGVEGIYLPTDYELPEFDPAPADRGPSAVEWGVADINADDVWSDFGVQGEGIVIANIDTGVQFDHPALVNQYRGNNGDGSFTHDYNWFDAAGVSPDEPSDGDGHGSHTMGTMVGDDGGDNQIGVAPGATWIAANGCCPSDEALITSGEWMLAPTKLDGSDPDTTMRPNIINNSWGSTLPSNDPFMEDVIEAWDAAGIFSMWANGNSGPACESSGSPGSRIIAYSVGNYDVDHDIADTSGKGAGQDGEIKPNISAPGTDVRSSVPGGGYANYSGTSMASPHAAGAVALLWSAAPDLIGDIEGTRALLDGSAIDTEDLTCGGTAEDNNVFGEGRLDALELLGSAPIGDTGEVAGTVTDAVTADPIPGATATFAGERERATTTAADGTYGLRLGAGDWDTTVSKFGYLEDNATVTIPADDTVTHDVALDPAPAGTLSGTVTDGSGQGWPLYARISVEGQDSAATFTNPETGAFTLELPAGTHAVRVTSQLPGYLAEVRDVEITEAGDTTEDFALGVDPVSCSAPGYTATLDGLSESFDDYALPEGWTLEDLAGEGHNWEFEDPYGLENETGGEGGFAVANSDAYMDSVWDALLVSPPIDLSGQTDPTLIFKNSYITFGLGSASAEVTTDGGATWTPVWEQTSDSQGEVRVDLPTADEVQVRFRYIANWDLYWQVDDVFVGNRTCDPTGGGLVVGHVQDDVDAAAINGAKVTSVDNTDDSGMSRETPADEQLDDGFYWLYSSLEGTHPFEATATNRTSTTQDVAVVAGDVTRADFVLGAAALEIDPTSIETTVELGDSDTAALSVTNTGSGSAELTFGEAKGGFEMLRADGTTLTMEEVATAEGAPLVKRDIDYSVSAFAPGQVDADATTPPRPSDEPWTDLAPLPTQLLDNRVVNLDGEWYSIGGSDGMTSFTNVFRYDAAALEWMPAADLPAPAQLPVAAAVDGQIVVAGGWQDGDPTDETWIYDPSSDSWAAGAPLPTAITSGGVAVIDGLVYSIGGCTTANCDPIVDTVQVYDIGADTWTAVAPFPSEIAFPACGGLEDMVVCAGGLDVSQAETDSTYGYDPASDSWSELAAAPATLFAPATAAANDQLLVISGVQDGNITNASWAYDPAGDSWSALPNANEAVYRGGAACGFVRVGGDLGGFMPTDSAEMLPGYDDCAGGADVEWLSLDTTEAVLEPGDTLTVTVTTDSSVVNQPGAYTAGVTIKGNVPTKPEPVDVTMNVTPPATWGKVLGTAYLEACDGTQTAGDGIGIDVAPVRDVGDGWVIYTDTEGNYARWINTQLGQLEMTATLPNYRPDSHLVDLIRGGSVTQDFSMLSVECQENPEPVPPEIVRVDGVDRYDTAARVSQQFAPGVDTVYIATGADFPDALAAAARSGSLDGPVLLVRPDWLPGVTRVELDRLAPANIVLVGGHEAVSTEVEQQLRDFLPETSITRHDGIDRYATAALISGDFESAEVVYVATGHDYPDALAGAARAGSLDGPVLLVKTDRVPHTTVAELERLAPERIVALGGPVAISDGVVNRLGDFGSVERVAGDNRYETAAEIAADWETSQDIYVATGENWPDALAGAARAATTDSPVLLVKSKTIPAATWAELERLDPGRIFVLGGPLAIAPEVLDRMRTLE</sequence>
<feature type="active site" description="Charge relay system" evidence="5">
    <location>
        <position position="208"/>
    </location>
</feature>
<dbReference type="EMBL" id="CP099489">
    <property type="protein sequence ID" value="USQ79504.1"/>
    <property type="molecule type" value="Genomic_DNA"/>
</dbReference>
<dbReference type="PRINTS" id="PR00723">
    <property type="entry name" value="SUBTILISIN"/>
</dbReference>
<evidence type="ECO:0000256" key="3">
    <source>
        <dbReference type="ARBA" id="ARBA00022801"/>
    </source>
</evidence>
<dbReference type="Gene3D" id="2.60.120.200">
    <property type="match status" value="1"/>
</dbReference>
<feature type="region of interest" description="Disordered" evidence="6">
    <location>
        <begin position="386"/>
        <end position="413"/>
    </location>
</feature>
<evidence type="ECO:0000256" key="6">
    <source>
        <dbReference type="SAM" id="MobiDB-lite"/>
    </source>
</evidence>
<keyword evidence="4 5" id="KW-0720">Serine protease</keyword>
<dbReference type="InterPro" id="IPR036852">
    <property type="entry name" value="Peptidase_S8/S53_dom_sf"/>
</dbReference>
<evidence type="ECO:0000256" key="2">
    <source>
        <dbReference type="ARBA" id="ARBA00022670"/>
    </source>
</evidence>
<dbReference type="InterPro" id="IPR023828">
    <property type="entry name" value="Peptidase_S8_Ser-AS"/>
</dbReference>
<dbReference type="InterPro" id="IPR013784">
    <property type="entry name" value="Carb-bd-like_fold"/>
</dbReference>
<dbReference type="SUPFAM" id="SSF117281">
    <property type="entry name" value="Kelch motif"/>
    <property type="match status" value="1"/>
</dbReference>
<dbReference type="SUPFAM" id="SSF52743">
    <property type="entry name" value="Subtilisin-like"/>
    <property type="match status" value="1"/>
</dbReference>
<evidence type="ECO:0000256" key="5">
    <source>
        <dbReference type="PROSITE-ProRule" id="PRU01240"/>
    </source>
</evidence>
<organism evidence="8 9">
    <name type="scientific">Ornithinimicrobium faecis</name>
    <dbReference type="NCBI Taxonomy" id="2934158"/>
    <lineage>
        <taxon>Bacteria</taxon>
        <taxon>Bacillati</taxon>
        <taxon>Actinomycetota</taxon>
        <taxon>Actinomycetes</taxon>
        <taxon>Micrococcales</taxon>
        <taxon>Ornithinimicrobiaceae</taxon>
        <taxon>Ornithinimicrobium</taxon>
    </lineage>
</organism>
<evidence type="ECO:0000256" key="1">
    <source>
        <dbReference type="ARBA" id="ARBA00011073"/>
    </source>
</evidence>
<dbReference type="SUPFAM" id="SSF49464">
    <property type="entry name" value="Carboxypeptidase regulatory domain-like"/>
    <property type="match status" value="1"/>
</dbReference>
<dbReference type="InterPro" id="IPR007253">
    <property type="entry name" value="Cell_wall-bd_2"/>
</dbReference>
<dbReference type="PANTHER" id="PTHR43806">
    <property type="entry name" value="PEPTIDASE S8"/>
    <property type="match status" value="1"/>
</dbReference>
<dbReference type="RefSeq" id="WP_252592611.1">
    <property type="nucleotide sequence ID" value="NZ_CP099489.1"/>
</dbReference>
<dbReference type="Pfam" id="PF13620">
    <property type="entry name" value="CarboxypepD_reg"/>
    <property type="match status" value="2"/>
</dbReference>
<protein>
    <submittedName>
        <fullName evidence="8">Cell wall-binding repeat-containing protein</fullName>
    </submittedName>
</protein>
<feature type="domain" description="Peptidase S8/S53" evidence="7">
    <location>
        <begin position="199"/>
        <end position="479"/>
    </location>
</feature>
<comment type="similarity">
    <text evidence="1 5">Belongs to the peptidase S8 family.</text>
</comment>
<keyword evidence="3 5" id="KW-0378">Hydrolase</keyword>
<dbReference type="InterPro" id="IPR015500">
    <property type="entry name" value="Peptidase_S8_subtilisin-rel"/>
</dbReference>
<dbReference type="InterPro" id="IPR008969">
    <property type="entry name" value="CarboxyPept-like_regulatory"/>
</dbReference>
<dbReference type="Pfam" id="PF04122">
    <property type="entry name" value="CW_binding_2"/>
    <property type="match status" value="3"/>
</dbReference>
<dbReference type="PANTHER" id="PTHR43806:SF67">
    <property type="entry name" value="EGF-LIKE DOMAIN-CONTAINING PROTEIN"/>
    <property type="match status" value="1"/>
</dbReference>
<accession>A0ABY4YSC9</accession>
<keyword evidence="9" id="KW-1185">Reference proteome</keyword>
<dbReference type="SUPFAM" id="SSF49452">
    <property type="entry name" value="Starch-binding domain-like"/>
    <property type="match status" value="2"/>
</dbReference>
<dbReference type="SMART" id="SM00612">
    <property type="entry name" value="Kelch"/>
    <property type="match status" value="5"/>
</dbReference>
<evidence type="ECO:0000256" key="4">
    <source>
        <dbReference type="ARBA" id="ARBA00022825"/>
    </source>
</evidence>
<reference evidence="8" key="1">
    <citation type="submission" date="2022-06" db="EMBL/GenBank/DDBJ databases">
        <title>Ornithinimicrobium HY1793.</title>
        <authorList>
            <person name="Huang Y."/>
        </authorList>
    </citation>
    <scope>NUCLEOTIDE SEQUENCE</scope>
    <source>
        <strain evidence="8">HY1793</strain>
    </source>
</reference>
<dbReference type="InterPro" id="IPR000209">
    <property type="entry name" value="Peptidase_S8/S53_dom"/>
</dbReference>
<dbReference type="Proteomes" id="UP001056455">
    <property type="component" value="Chromosome"/>
</dbReference>
<dbReference type="Gene3D" id="2.120.10.80">
    <property type="entry name" value="Kelch-type beta propeller"/>
    <property type="match status" value="1"/>
</dbReference>
<dbReference type="Gene3D" id="3.40.50.200">
    <property type="entry name" value="Peptidase S8/S53 domain"/>
    <property type="match status" value="1"/>
</dbReference>
<evidence type="ECO:0000313" key="9">
    <source>
        <dbReference type="Proteomes" id="UP001056455"/>
    </source>
</evidence>
<dbReference type="PROSITE" id="PS00138">
    <property type="entry name" value="SUBTILASE_SER"/>
    <property type="match status" value="1"/>
</dbReference>